<keyword evidence="5" id="KW-1015">Disulfide bond</keyword>
<dbReference type="EMBL" id="JH171883">
    <property type="protein sequence ID" value="EHB12763.1"/>
    <property type="molecule type" value="Genomic_DNA"/>
</dbReference>
<dbReference type="Pfam" id="PF00048">
    <property type="entry name" value="IL8"/>
    <property type="match status" value="1"/>
</dbReference>
<dbReference type="AlphaFoldDB" id="G5BU05"/>
<protein>
    <recommendedName>
        <fullName evidence="6">C-X-C motif chemokine</fullName>
    </recommendedName>
</protein>
<dbReference type="SUPFAM" id="SSF54117">
    <property type="entry name" value="Interleukin 8-like chemokines"/>
    <property type="match status" value="1"/>
</dbReference>
<evidence type="ECO:0000256" key="2">
    <source>
        <dbReference type="ARBA" id="ARBA00010665"/>
    </source>
</evidence>
<dbReference type="PRINTS" id="PR00436">
    <property type="entry name" value="INTERLEUKIN8"/>
</dbReference>
<dbReference type="eggNOG" id="ENOG502S7MM">
    <property type="taxonomic scope" value="Eukaryota"/>
</dbReference>
<dbReference type="FunFam" id="2.40.50.40:FF:000004">
    <property type="entry name" value="C-X-C motif chemokine"/>
    <property type="match status" value="1"/>
</dbReference>
<dbReference type="STRING" id="10181.G5BU05"/>
<dbReference type="Proteomes" id="UP000006813">
    <property type="component" value="Unassembled WGS sequence"/>
</dbReference>
<name>G5BU05_HETGA</name>
<dbReference type="GO" id="GO:0006952">
    <property type="term" value="P:defense response"/>
    <property type="evidence" value="ECO:0007669"/>
    <property type="project" value="InterPro"/>
</dbReference>
<evidence type="ECO:0000256" key="5">
    <source>
        <dbReference type="ARBA" id="ARBA00023157"/>
    </source>
</evidence>
<keyword evidence="3 6" id="KW-0202">Cytokine</keyword>
<dbReference type="PANTHER" id="PTHR12015">
    <property type="entry name" value="SMALL INDUCIBLE CYTOKINE A"/>
    <property type="match status" value="1"/>
</dbReference>
<reference evidence="8 9" key="1">
    <citation type="journal article" date="2011" name="Nature">
        <title>Genome sequencing reveals insights into physiology and longevity of the naked mole rat.</title>
        <authorList>
            <person name="Kim E.B."/>
            <person name="Fang X."/>
            <person name="Fushan A.A."/>
            <person name="Huang Z."/>
            <person name="Lobanov A.V."/>
            <person name="Han L."/>
            <person name="Marino S.M."/>
            <person name="Sun X."/>
            <person name="Turanov A.A."/>
            <person name="Yang P."/>
            <person name="Yim S.H."/>
            <person name="Zhao X."/>
            <person name="Kasaikina M.V."/>
            <person name="Stoletzki N."/>
            <person name="Peng C."/>
            <person name="Polak P."/>
            <person name="Xiong Z."/>
            <person name="Kiezun A."/>
            <person name="Zhu Y."/>
            <person name="Chen Y."/>
            <person name="Kryukov G.V."/>
            <person name="Zhang Q."/>
            <person name="Peshkin L."/>
            <person name="Yang L."/>
            <person name="Bronson R.T."/>
            <person name="Buffenstein R."/>
            <person name="Wang B."/>
            <person name="Han C."/>
            <person name="Li Q."/>
            <person name="Chen L."/>
            <person name="Zhao W."/>
            <person name="Sunyaev S.R."/>
            <person name="Park T.J."/>
            <person name="Zhang G."/>
            <person name="Wang J."/>
            <person name="Gladyshev V.N."/>
        </authorList>
    </citation>
    <scope>NUCLEOTIDE SEQUENCE [LARGE SCALE GENOMIC DNA]</scope>
</reference>
<dbReference type="PROSITE" id="PS00471">
    <property type="entry name" value="SMALL_CYTOKINES_CXC"/>
    <property type="match status" value="1"/>
</dbReference>
<sequence>MQRGPLCPAPQEGLPILCPLLPDPRLSHYGGVSPAAGPVATVLRELRCVCLSTTPGIHPKTIANLQVTVSGPKCPRVEVVASLKNGKQVCLDPEAPLIKKVIQKMLDRYLAL</sequence>
<comment type="similarity">
    <text evidence="2 6">Belongs to the intercrine alpha (chemokine CxC) family.</text>
</comment>
<dbReference type="GO" id="GO:0008009">
    <property type="term" value="F:chemokine activity"/>
    <property type="evidence" value="ECO:0007669"/>
    <property type="project" value="InterPro"/>
</dbReference>
<keyword evidence="4 6" id="KW-0964">Secreted</keyword>
<evidence type="ECO:0000256" key="4">
    <source>
        <dbReference type="ARBA" id="ARBA00022525"/>
    </source>
</evidence>
<dbReference type="PANTHER" id="PTHR12015:SF201">
    <property type="entry name" value="C-X-C MOTIF CHEMOKINE 6"/>
    <property type="match status" value="1"/>
</dbReference>
<dbReference type="SMART" id="SM00199">
    <property type="entry name" value="SCY"/>
    <property type="match status" value="1"/>
</dbReference>
<dbReference type="InterPro" id="IPR039809">
    <property type="entry name" value="Chemokine_b/g/d"/>
</dbReference>
<evidence type="ECO:0000256" key="3">
    <source>
        <dbReference type="ARBA" id="ARBA00022514"/>
    </source>
</evidence>
<feature type="domain" description="Chemokine interleukin-8-like" evidence="7">
    <location>
        <begin position="45"/>
        <end position="105"/>
    </location>
</feature>
<accession>G5BU05</accession>
<dbReference type="FunCoup" id="G5BU05">
    <property type="interactions" value="673"/>
</dbReference>
<dbReference type="CDD" id="cd00273">
    <property type="entry name" value="Chemokine_CXC"/>
    <property type="match status" value="1"/>
</dbReference>
<dbReference type="Gene3D" id="2.40.50.40">
    <property type="match status" value="1"/>
</dbReference>
<proteinExistence type="inferred from homology"/>
<evidence type="ECO:0000256" key="6">
    <source>
        <dbReference type="RuleBase" id="RU361149"/>
    </source>
</evidence>
<dbReference type="GO" id="GO:0005615">
    <property type="term" value="C:extracellular space"/>
    <property type="evidence" value="ECO:0007669"/>
    <property type="project" value="UniProtKB-UniRule"/>
</dbReference>
<dbReference type="InterPro" id="IPR036048">
    <property type="entry name" value="Interleukin_8-like_sf"/>
</dbReference>
<evidence type="ECO:0000313" key="9">
    <source>
        <dbReference type="Proteomes" id="UP000006813"/>
    </source>
</evidence>
<dbReference type="InterPro" id="IPR033899">
    <property type="entry name" value="CXC_Chemokine_domain"/>
</dbReference>
<evidence type="ECO:0000313" key="8">
    <source>
        <dbReference type="EMBL" id="EHB12763.1"/>
    </source>
</evidence>
<comment type="subcellular location">
    <subcellularLocation>
        <location evidence="1 6">Secreted</location>
    </subcellularLocation>
</comment>
<dbReference type="OMA" id="THRIRPQ"/>
<evidence type="ECO:0000259" key="7">
    <source>
        <dbReference type="SMART" id="SM00199"/>
    </source>
</evidence>
<dbReference type="InParanoid" id="G5BU05"/>
<dbReference type="PRINTS" id="PR00437">
    <property type="entry name" value="SMALLCYTKCXC"/>
</dbReference>
<dbReference type="InterPro" id="IPR001811">
    <property type="entry name" value="Chemokine_IL8-like_dom"/>
</dbReference>
<dbReference type="InterPro" id="IPR001089">
    <property type="entry name" value="Chemokine_CXC"/>
</dbReference>
<dbReference type="InterPro" id="IPR018048">
    <property type="entry name" value="Chemokine_CXC_CS"/>
</dbReference>
<gene>
    <name evidence="8" type="ORF">GW7_13666</name>
</gene>
<keyword evidence="6" id="KW-0145">Chemotaxis</keyword>
<evidence type="ECO:0000256" key="1">
    <source>
        <dbReference type="ARBA" id="ARBA00004613"/>
    </source>
</evidence>
<dbReference type="GO" id="GO:0006955">
    <property type="term" value="P:immune response"/>
    <property type="evidence" value="ECO:0007669"/>
    <property type="project" value="InterPro"/>
</dbReference>
<organism evidence="8 9">
    <name type="scientific">Heterocephalus glaber</name>
    <name type="common">Naked mole rat</name>
    <dbReference type="NCBI Taxonomy" id="10181"/>
    <lineage>
        <taxon>Eukaryota</taxon>
        <taxon>Metazoa</taxon>
        <taxon>Chordata</taxon>
        <taxon>Craniata</taxon>
        <taxon>Vertebrata</taxon>
        <taxon>Euteleostomi</taxon>
        <taxon>Mammalia</taxon>
        <taxon>Eutheria</taxon>
        <taxon>Euarchontoglires</taxon>
        <taxon>Glires</taxon>
        <taxon>Rodentia</taxon>
        <taxon>Hystricomorpha</taxon>
        <taxon>Bathyergidae</taxon>
        <taxon>Heterocephalus</taxon>
    </lineage>
</organism>